<dbReference type="Pfam" id="PF00096">
    <property type="entry name" value="zf-C2H2"/>
    <property type="match status" value="1"/>
</dbReference>
<evidence type="ECO:0000256" key="1">
    <source>
        <dbReference type="ARBA" id="ARBA00022723"/>
    </source>
</evidence>
<feature type="compositionally biased region" description="Low complexity" evidence="6">
    <location>
        <begin position="560"/>
        <end position="574"/>
    </location>
</feature>
<evidence type="ECO:0000313" key="10">
    <source>
        <dbReference type="Proteomes" id="UP000322873"/>
    </source>
</evidence>
<dbReference type="GO" id="GO:0000981">
    <property type="term" value="F:DNA-binding transcription factor activity, RNA polymerase II-specific"/>
    <property type="evidence" value="ECO:0007669"/>
    <property type="project" value="TreeGrafter"/>
</dbReference>
<keyword evidence="7" id="KW-1133">Transmembrane helix</keyword>
<feature type="region of interest" description="Disordered" evidence="6">
    <location>
        <begin position="333"/>
        <end position="400"/>
    </location>
</feature>
<dbReference type="AlphaFoldDB" id="A0A5M9JBF0"/>
<dbReference type="Proteomes" id="UP000322873">
    <property type="component" value="Unassembled WGS sequence"/>
</dbReference>
<dbReference type="GO" id="GO:0000978">
    <property type="term" value="F:RNA polymerase II cis-regulatory region sequence-specific DNA binding"/>
    <property type="evidence" value="ECO:0007669"/>
    <property type="project" value="TreeGrafter"/>
</dbReference>
<feature type="domain" description="C2H2-type" evidence="8">
    <location>
        <begin position="440"/>
        <end position="469"/>
    </location>
</feature>
<feature type="domain" description="C2H2-type" evidence="8">
    <location>
        <begin position="470"/>
        <end position="497"/>
    </location>
</feature>
<keyword evidence="7" id="KW-0472">Membrane</keyword>
<dbReference type="Gene3D" id="3.30.160.60">
    <property type="entry name" value="Classic Zinc Finger"/>
    <property type="match status" value="3"/>
</dbReference>
<feature type="region of interest" description="Disordered" evidence="6">
    <location>
        <begin position="532"/>
        <end position="590"/>
    </location>
</feature>
<dbReference type="GO" id="GO:0008270">
    <property type="term" value="F:zinc ion binding"/>
    <property type="evidence" value="ECO:0007669"/>
    <property type="project" value="UniProtKB-KW"/>
</dbReference>
<gene>
    <name evidence="9" type="ORF">EYC84_009201</name>
</gene>
<evidence type="ECO:0000256" key="6">
    <source>
        <dbReference type="SAM" id="MobiDB-lite"/>
    </source>
</evidence>
<evidence type="ECO:0000256" key="7">
    <source>
        <dbReference type="SAM" id="Phobius"/>
    </source>
</evidence>
<evidence type="ECO:0000259" key="8">
    <source>
        <dbReference type="PROSITE" id="PS50157"/>
    </source>
</evidence>
<dbReference type="GO" id="GO:0045944">
    <property type="term" value="P:positive regulation of transcription by RNA polymerase II"/>
    <property type="evidence" value="ECO:0007669"/>
    <property type="project" value="UniProtKB-ARBA"/>
</dbReference>
<keyword evidence="4" id="KW-0862">Zinc</keyword>
<evidence type="ECO:0000256" key="4">
    <source>
        <dbReference type="ARBA" id="ARBA00022833"/>
    </source>
</evidence>
<feature type="compositionally biased region" description="Basic and acidic residues" evidence="6">
    <location>
        <begin position="541"/>
        <end position="553"/>
    </location>
</feature>
<dbReference type="VEuPathDB" id="FungiDB:MFRU_044g00050"/>
<organism evidence="9 10">
    <name type="scientific">Monilinia fructicola</name>
    <name type="common">Brown rot fungus</name>
    <name type="synonym">Ciboria fructicola</name>
    <dbReference type="NCBI Taxonomy" id="38448"/>
    <lineage>
        <taxon>Eukaryota</taxon>
        <taxon>Fungi</taxon>
        <taxon>Dikarya</taxon>
        <taxon>Ascomycota</taxon>
        <taxon>Pezizomycotina</taxon>
        <taxon>Leotiomycetes</taxon>
        <taxon>Helotiales</taxon>
        <taxon>Sclerotiniaceae</taxon>
        <taxon>Monilinia</taxon>
    </lineage>
</organism>
<evidence type="ECO:0000313" key="9">
    <source>
        <dbReference type="EMBL" id="KAA8566664.1"/>
    </source>
</evidence>
<dbReference type="EMBL" id="VICG01000012">
    <property type="protein sequence ID" value="KAA8566664.1"/>
    <property type="molecule type" value="Genomic_DNA"/>
</dbReference>
<dbReference type="InterPro" id="IPR036236">
    <property type="entry name" value="Znf_C2H2_sf"/>
</dbReference>
<feature type="compositionally biased region" description="Polar residues" evidence="6">
    <location>
        <begin position="55"/>
        <end position="67"/>
    </location>
</feature>
<feature type="transmembrane region" description="Helical" evidence="7">
    <location>
        <begin position="806"/>
        <end position="827"/>
    </location>
</feature>
<feature type="region of interest" description="Disordered" evidence="6">
    <location>
        <begin position="657"/>
        <end position="682"/>
    </location>
</feature>
<dbReference type="FunFam" id="3.30.160.60:FF:000504">
    <property type="entry name" value="C2H2 transcription factor swi5"/>
    <property type="match status" value="1"/>
</dbReference>
<keyword evidence="7" id="KW-0812">Transmembrane</keyword>
<dbReference type="SMART" id="SM00355">
    <property type="entry name" value="ZnF_C2H2"/>
    <property type="match status" value="2"/>
</dbReference>
<dbReference type="PROSITE" id="PS00028">
    <property type="entry name" value="ZINC_FINGER_C2H2_1"/>
    <property type="match status" value="2"/>
</dbReference>
<keyword evidence="2" id="KW-0677">Repeat</keyword>
<keyword evidence="3 5" id="KW-0863">Zinc-finger</keyword>
<protein>
    <recommendedName>
        <fullName evidence="8">C2H2-type domain-containing protein</fullName>
    </recommendedName>
</protein>
<dbReference type="InterPro" id="IPR050329">
    <property type="entry name" value="GLI_C2H2-zinc-finger"/>
</dbReference>
<comment type="caution">
    <text evidence="9">The sequence shown here is derived from an EMBL/GenBank/DDBJ whole genome shotgun (WGS) entry which is preliminary data.</text>
</comment>
<dbReference type="PANTHER" id="PTHR19818:SF144">
    <property type="entry name" value="METALLOTHIONEIN EXPRESSION ACTIVATOR-RELATED"/>
    <property type="match status" value="1"/>
</dbReference>
<dbReference type="PROSITE" id="PS50157">
    <property type="entry name" value="ZINC_FINGER_C2H2_2"/>
    <property type="match status" value="2"/>
</dbReference>
<evidence type="ECO:0000256" key="5">
    <source>
        <dbReference type="PROSITE-ProRule" id="PRU00042"/>
    </source>
</evidence>
<dbReference type="GO" id="GO:0005634">
    <property type="term" value="C:nucleus"/>
    <property type="evidence" value="ECO:0007669"/>
    <property type="project" value="UniProtKB-ARBA"/>
</dbReference>
<dbReference type="InterPro" id="IPR013087">
    <property type="entry name" value="Znf_C2H2_type"/>
</dbReference>
<accession>A0A5M9JBF0</accession>
<name>A0A5M9JBF0_MONFR</name>
<proteinExistence type="predicted"/>
<keyword evidence="1" id="KW-0479">Metal-binding</keyword>
<evidence type="ECO:0000256" key="3">
    <source>
        <dbReference type="ARBA" id="ARBA00022771"/>
    </source>
</evidence>
<feature type="region of interest" description="Disordered" evidence="6">
    <location>
        <begin position="1"/>
        <end position="67"/>
    </location>
</feature>
<evidence type="ECO:0000256" key="2">
    <source>
        <dbReference type="ARBA" id="ARBA00022737"/>
    </source>
</evidence>
<sequence>MLSNPTNNLQNRHRQHRRQNSTPTAFDAVKANNLPPVQRHAHRRGMSLDTRPRPIQQQDQSVSNTNIGYQTTPQHILRETQPQRLVRPGQQPFPIYDNDENQFVSPLVTPHRQSFDSGCSNPYEVQGHQHSYSYSGPMNPIIPVDPSFNAGNDFDFFATSTAMTPTFLEFFNESEIPSVHSQPSSANHSRRSSRSISGVILDRVAQFENLALKSPQRPITPPDANSTNYFPPAPLDSPFNRTIKQEHIPQRFRDDYDTSMEETIKPKSNQRAKNVFDDMRREAEMKAVPTPPESGPIPTASTFDSAPMPTSNFMNMSTLNLDFMKNDPQFQAAQYSPTSSNVSQDLSYPSTPEQTRGNAFRDPFTNRPILEAPDVSPYPMSNYHHGLPSSEPACSSPARSYRRSESVSSINLEESITDTGITIDDIATYIQAPEPGDTKWLCLYPDCGKRFGRKENIKSHVQTHLGDRQFQCPHCHKCFVRQHDLKRHAKIHSGVKPYPCQCGNSFARHDALTRHRQRGMCIGAFEGVVKKTVKRGRPRKSRPDDEERQDKSSRTRSKNKTSPSETSSSEYSESACAQSPRSDLDVLDDKPFGDYGYSQSSLSTHDSYHFSRERSSSVAASISSISSMTSIAECVEPNAIQSTHAPSVFRNRSNLSEQVVSNPASPTKSAQSNYSPPALCQSSSSPTASANFYDLDAVSNSGELSNLPNITEQDDMFLEAFATTGSSSATQLDREPDLLIGKFDSMFNVTTDNSALFRNEEDVFFGRHDFGIGQNRMVRIGVGWGIIFRSGVGLFIYPFFWRCLYVVMFFFSFFLLDFIDLLIYFVMRIRMETRMRMAPESNHYHLSIDLFLL</sequence>
<reference evidence="9 10" key="1">
    <citation type="submission" date="2019-06" db="EMBL/GenBank/DDBJ databases">
        <title>Genome Sequence of the Brown Rot Fungal Pathogen Monilinia fructicola.</title>
        <authorList>
            <person name="De Miccolis Angelini R.M."/>
            <person name="Landi L."/>
            <person name="Abate D."/>
            <person name="Pollastro S."/>
            <person name="Romanazzi G."/>
            <person name="Faretra F."/>
        </authorList>
    </citation>
    <scope>NUCLEOTIDE SEQUENCE [LARGE SCALE GENOMIC DNA]</scope>
    <source>
        <strain evidence="9 10">Mfrc123</strain>
    </source>
</reference>
<feature type="compositionally biased region" description="Polar residues" evidence="6">
    <location>
        <begin position="333"/>
        <end position="357"/>
    </location>
</feature>
<dbReference type="SUPFAM" id="SSF57667">
    <property type="entry name" value="beta-beta-alpha zinc fingers"/>
    <property type="match status" value="1"/>
</dbReference>
<dbReference type="PANTHER" id="PTHR19818">
    <property type="entry name" value="ZINC FINGER PROTEIN ZIC AND GLI"/>
    <property type="match status" value="1"/>
</dbReference>
<keyword evidence="10" id="KW-1185">Reference proteome</keyword>